<dbReference type="PANTHER" id="PTHR12714">
    <property type="entry name" value="PROTEIN-S ISOPRENYLCYSTEINE O-METHYLTRANSFERASE"/>
    <property type="match status" value="1"/>
</dbReference>
<evidence type="ECO:0000256" key="1">
    <source>
        <dbReference type="ARBA" id="ARBA00004127"/>
    </source>
</evidence>
<comment type="caution">
    <text evidence="6">The sequence shown here is derived from an EMBL/GenBank/DDBJ whole genome shotgun (WGS) entry which is preliminary data.</text>
</comment>
<comment type="subcellular location">
    <subcellularLocation>
        <location evidence="1">Endomembrane system</location>
        <topology evidence="1">Multi-pass membrane protein</topology>
    </subcellularLocation>
</comment>
<evidence type="ECO:0000256" key="2">
    <source>
        <dbReference type="ARBA" id="ARBA00022692"/>
    </source>
</evidence>
<gene>
    <name evidence="6" type="ORF">IO98_08595</name>
</gene>
<dbReference type="Gene3D" id="1.20.120.1630">
    <property type="match status" value="1"/>
</dbReference>
<dbReference type="GO" id="GO:0012505">
    <property type="term" value="C:endomembrane system"/>
    <property type="evidence" value="ECO:0007669"/>
    <property type="project" value="UniProtKB-SubCell"/>
</dbReference>
<reference evidence="6 7" key="1">
    <citation type="submission" date="2014-07" db="EMBL/GenBank/DDBJ databases">
        <title>Draft genome of Clostridium celerecrescens 152B isolated from sediments associated with methane hydrate from Krishna Godavari basin.</title>
        <authorList>
            <person name="Honkalas V.S."/>
            <person name="Dabir A.P."/>
            <person name="Arora P."/>
            <person name="Dhakephalkar P.K."/>
        </authorList>
    </citation>
    <scope>NUCLEOTIDE SEQUENCE [LARGE SCALE GENOMIC DNA]</scope>
    <source>
        <strain evidence="6 7">152B</strain>
    </source>
</reference>
<dbReference type="GO" id="GO:0016740">
    <property type="term" value="F:transferase activity"/>
    <property type="evidence" value="ECO:0007669"/>
    <property type="project" value="UniProtKB-ARBA"/>
</dbReference>
<keyword evidence="7" id="KW-1185">Reference proteome</keyword>
<dbReference type="Pfam" id="PF04191">
    <property type="entry name" value="PEMT"/>
    <property type="match status" value="1"/>
</dbReference>
<keyword evidence="3 5" id="KW-1133">Transmembrane helix</keyword>
<dbReference type="AlphaFoldDB" id="A0A084JP91"/>
<feature type="transmembrane region" description="Helical" evidence="5">
    <location>
        <begin position="6"/>
        <end position="24"/>
    </location>
</feature>
<organism evidence="6 7">
    <name type="scientific">Lacrimispora celerecrescens</name>
    <dbReference type="NCBI Taxonomy" id="29354"/>
    <lineage>
        <taxon>Bacteria</taxon>
        <taxon>Bacillati</taxon>
        <taxon>Bacillota</taxon>
        <taxon>Clostridia</taxon>
        <taxon>Lachnospirales</taxon>
        <taxon>Lachnospiraceae</taxon>
        <taxon>Lacrimispora</taxon>
    </lineage>
</organism>
<keyword evidence="4 5" id="KW-0472">Membrane</keyword>
<dbReference type="PANTHER" id="PTHR12714:SF9">
    <property type="entry name" value="PROTEIN-S-ISOPRENYLCYSTEINE O-METHYLTRANSFERASE"/>
    <property type="match status" value="1"/>
</dbReference>
<feature type="transmembrane region" description="Helical" evidence="5">
    <location>
        <begin position="80"/>
        <end position="100"/>
    </location>
</feature>
<dbReference type="STRING" id="29354.IO98_08595"/>
<dbReference type="InterPro" id="IPR007318">
    <property type="entry name" value="Phopholipid_MeTrfase"/>
</dbReference>
<evidence type="ECO:0000313" key="6">
    <source>
        <dbReference type="EMBL" id="KEZ90775.1"/>
    </source>
</evidence>
<dbReference type="EMBL" id="JPME01000010">
    <property type="protein sequence ID" value="KEZ90775.1"/>
    <property type="molecule type" value="Genomic_DNA"/>
</dbReference>
<proteinExistence type="predicted"/>
<sequence>MIFQISIFGLITCFYIGYFMKQILLRKKGIHTNRLAKGRKPPKTAAIETALLTATYSIAVIQYASVFFPRFILTLKFPASIRWVGIVLTGGGVIFFILAITSMRDSWRAGVDESQKTAIVTNGIYKISRNPAFLGFDMLYLGSALALPNVILLVAAVIGILLLHLQILEEETYLPRAFGDEYLQYKSRTARYFLFF</sequence>
<name>A0A084JP91_9FIRM</name>
<evidence type="ECO:0000256" key="5">
    <source>
        <dbReference type="SAM" id="Phobius"/>
    </source>
</evidence>
<feature type="transmembrane region" description="Helical" evidence="5">
    <location>
        <begin position="139"/>
        <end position="165"/>
    </location>
</feature>
<accession>A0A084JP91</accession>
<evidence type="ECO:0000256" key="3">
    <source>
        <dbReference type="ARBA" id="ARBA00022989"/>
    </source>
</evidence>
<evidence type="ECO:0008006" key="8">
    <source>
        <dbReference type="Google" id="ProtNLM"/>
    </source>
</evidence>
<evidence type="ECO:0000313" key="7">
    <source>
        <dbReference type="Proteomes" id="UP000028525"/>
    </source>
</evidence>
<dbReference type="Proteomes" id="UP000028525">
    <property type="component" value="Unassembled WGS sequence"/>
</dbReference>
<keyword evidence="2 5" id="KW-0812">Transmembrane</keyword>
<protein>
    <recommendedName>
        <fullName evidence="8">Isoprenylcysteine carboxyl methyltransferase</fullName>
    </recommendedName>
</protein>
<evidence type="ECO:0000256" key="4">
    <source>
        <dbReference type="ARBA" id="ARBA00023136"/>
    </source>
</evidence>
<feature type="transmembrane region" description="Helical" evidence="5">
    <location>
        <begin position="45"/>
        <end position="68"/>
    </location>
</feature>